<sequence>MEKLELGNSGLLASEISLGCMRMDQLTKQEANRVIENALELGIDFFDHADIYGGGKSEEIFSEAINMSPSIREKMVIQTKCGIRKGFFDFSKDHIIASVDGSLNRLKTDYIDVLLLHRPDTLVEPEEVAEAFNELKQTGKVRHFGVSNHNPMQIELLKKYVDQDLIANQLQLSMMFTPMIDAGLNVNMLHEPAIVRDGSILDYSRLNDMTIQAWSPFQHGFFEGVFVDNDKFPELNQKLAEYAVTKGANKSAIAIAWILRHPARIQPVVGTMSTERLNDIAMASDITLTREEWYELYRAAGNKLP</sequence>
<dbReference type="PRINTS" id="PR00069">
    <property type="entry name" value="ALDKETRDTASE"/>
</dbReference>
<dbReference type="Pfam" id="PF00248">
    <property type="entry name" value="Aldo_ket_red"/>
    <property type="match status" value="1"/>
</dbReference>
<protein>
    <submittedName>
        <fullName evidence="2">Aldo/keto reductase family oxidoreductase</fullName>
        <ecNumber evidence="2">1.-.-.-</ecNumber>
    </submittedName>
</protein>
<feature type="domain" description="NADP-dependent oxidoreductase" evidence="1">
    <location>
        <begin position="15"/>
        <end position="296"/>
    </location>
</feature>
<keyword evidence="2" id="KW-0560">Oxidoreductase</keyword>
<dbReference type="GO" id="GO:0016491">
    <property type="term" value="F:oxidoreductase activity"/>
    <property type="evidence" value="ECO:0007669"/>
    <property type="project" value="UniProtKB-KW"/>
</dbReference>
<dbReference type="InterPro" id="IPR036812">
    <property type="entry name" value="NAD(P)_OxRdtase_dom_sf"/>
</dbReference>
<keyword evidence="3" id="KW-1185">Reference proteome</keyword>
<dbReference type="EMBL" id="JBHSDT010000002">
    <property type="protein sequence ID" value="MFC4401913.1"/>
    <property type="molecule type" value="Genomic_DNA"/>
</dbReference>
<dbReference type="EC" id="1.-.-.-" evidence="2"/>
<evidence type="ECO:0000259" key="1">
    <source>
        <dbReference type="Pfam" id="PF00248"/>
    </source>
</evidence>
<dbReference type="PANTHER" id="PTHR43364:SF1">
    <property type="entry name" value="OXIDOREDUCTASE YDHF"/>
    <property type="match status" value="1"/>
</dbReference>
<dbReference type="InterPro" id="IPR020471">
    <property type="entry name" value="AKR"/>
</dbReference>
<dbReference type="RefSeq" id="WP_390248965.1">
    <property type="nucleotide sequence ID" value="NZ_JBHSDT010000002.1"/>
</dbReference>
<dbReference type="InterPro" id="IPR023210">
    <property type="entry name" value="NADP_OxRdtase_dom"/>
</dbReference>
<evidence type="ECO:0000313" key="2">
    <source>
        <dbReference type="EMBL" id="MFC4401913.1"/>
    </source>
</evidence>
<organism evidence="2 3">
    <name type="scientific">Gracilibacillus xinjiangensis</name>
    <dbReference type="NCBI Taxonomy" id="1193282"/>
    <lineage>
        <taxon>Bacteria</taxon>
        <taxon>Bacillati</taxon>
        <taxon>Bacillota</taxon>
        <taxon>Bacilli</taxon>
        <taxon>Bacillales</taxon>
        <taxon>Bacillaceae</taxon>
        <taxon>Gracilibacillus</taxon>
    </lineage>
</organism>
<proteinExistence type="predicted"/>
<dbReference type="Gene3D" id="3.20.20.100">
    <property type="entry name" value="NADP-dependent oxidoreductase domain"/>
    <property type="match status" value="1"/>
</dbReference>
<dbReference type="PANTHER" id="PTHR43364">
    <property type="entry name" value="NADH-SPECIFIC METHYLGLYOXAL REDUCTASE-RELATED"/>
    <property type="match status" value="1"/>
</dbReference>
<dbReference type="CDD" id="cd19092">
    <property type="entry name" value="AKR_BsYcsN_EcYdhF-like"/>
    <property type="match status" value="1"/>
</dbReference>
<dbReference type="Proteomes" id="UP001595882">
    <property type="component" value="Unassembled WGS sequence"/>
</dbReference>
<reference evidence="3" key="1">
    <citation type="journal article" date="2019" name="Int. J. Syst. Evol. Microbiol.">
        <title>The Global Catalogue of Microorganisms (GCM) 10K type strain sequencing project: providing services to taxonomists for standard genome sequencing and annotation.</title>
        <authorList>
            <consortium name="The Broad Institute Genomics Platform"/>
            <consortium name="The Broad Institute Genome Sequencing Center for Infectious Disease"/>
            <person name="Wu L."/>
            <person name="Ma J."/>
        </authorList>
    </citation>
    <scope>NUCLEOTIDE SEQUENCE [LARGE SCALE GENOMIC DNA]</scope>
    <source>
        <strain evidence="3">CCUG 37865</strain>
    </source>
</reference>
<comment type="caution">
    <text evidence="2">The sequence shown here is derived from an EMBL/GenBank/DDBJ whole genome shotgun (WGS) entry which is preliminary data.</text>
</comment>
<gene>
    <name evidence="2" type="ORF">ACFOY7_02225</name>
</gene>
<accession>A0ABV8WS33</accession>
<name>A0ABV8WS33_9BACI</name>
<evidence type="ECO:0000313" key="3">
    <source>
        <dbReference type="Proteomes" id="UP001595882"/>
    </source>
</evidence>
<dbReference type="InterPro" id="IPR050523">
    <property type="entry name" value="AKR_Detox_Biosynth"/>
</dbReference>
<dbReference type="SUPFAM" id="SSF51430">
    <property type="entry name" value="NAD(P)-linked oxidoreductase"/>
    <property type="match status" value="1"/>
</dbReference>